<dbReference type="EMBL" id="QKZU01000012">
    <property type="protein sequence ID" value="PZX53517.1"/>
    <property type="molecule type" value="Genomic_DNA"/>
</dbReference>
<feature type="compositionally biased region" description="Basic and acidic residues" evidence="1">
    <location>
        <begin position="29"/>
        <end position="48"/>
    </location>
</feature>
<evidence type="ECO:0000313" key="3">
    <source>
        <dbReference type="Proteomes" id="UP000249115"/>
    </source>
</evidence>
<reference evidence="2 3" key="1">
    <citation type="submission" date="2018-06" db="EMBL/GenBank/DDBJ databases">
        <title>Genomic Encyclopedia of Archaeal and Bacterial Type Strains, Phase II (KMG-II): from individual species to whole genera.</title>
        <authorList>
            <person name="Goeker M."/>
        </authorList>
    </citation>
    <scope>NUCLEOTIDE SEQUENCE [LARGE SCALE GENOMIC DNA]</scope>
    <source>
        <strain evidence="2 3">DSM 22686</strain>
    </source>
</reference>
<feature type="compositionally biased region" description="Basic and acidic residues" evidence="1">
    <location>
        <begin position="1"/>
        <end position="20"/>
    </location>
</feature>
<sequence length="54" mass="6334">MKAKPEDKSRRIPKDKEDIKVTPFGTINKKRDVPDEAPKEEFIEPDPNKKKKKD</sequence>
<evidence type="ECO:0000313" key="2">
    <source>
        <dbReference type="EMBL" id="PZX53517.1"/>
    </source>
</evidence>
<gene>
    <name evidence="2" type="ORF">LV84_03241</name>
</gene>
<accession>A0A2W7RCY1</accession>
<feature type="region of interest" description="Disordered" evidence="1">
    <location>
        <begin position="1"/>
        <end position="54"/>
    </location>
</feature>
<protein>
    <submittedName>
        <fullName evidence="2">Uncharacterized protein</fullName>
    </submittedName>
</protein>
<dbReference type="Proteomes" id="UP000249115">
    <property type="component" value="Unassembled WGS sequence"/>
</dbReference>
<evidence type="ECO:0000256" key="1">
    <source>
        <dbReference type="SAM" id="MobiDB-lite"/>
    </source>
</evidence>
<dbReference type="OrthoDB" id="9965797at2"/>
<comment type="caution">
    <text evidence="2">The sequence shown here is derived from an EMBL/GenBank/DDBJ whole genome shotgun (WGS) entry which is preliminary data.</text>
</comment>
<organism evidence="2 3">
    <name type="scientific">Algoriphagus ratkowskyi</name>
    <dbReference type="NCBI Taxonomy" id="57028"/>
    <lineage>
        <taxon>Bacteria</taxon>
        <taxon>Pseudomonadati</taxon>
        <taxon>Bacteroidota</taxon>
        <taxon>Cytophagia</taxon>
        <taxon>Cytophagales</taxon>
        <taxon>Cyclobacteriaceae</taxon>
        <taxon>Algoriphagus</taxon>
    </lineage>
</organism>
<proteinExistence type="predicted"/>
<name>A0A2W7RCY1_9BACT</name>
<dbReference type="AlphaFoldDB" id="A0A2W7RCY1"/>
<dbReference type="RefSeq" id="WP_158093904.1">
    <property type="nucleotide sequence ID" value="NZ_MSSV01000016.1"/>
</dbReference>